<keyword evidence="17" id="KW-0325">Glycoprotein</keyword>
<evidence type="ECO:0000256" key="14">
    <source>
        <dbReference type="ARBA" id="ARBA00023034"/>
    </source>
</evidence>
<name>J9GRF5_9ZZZZ</name>
<evidence type="ECO:0000256" key="15">
    <source>
        <dbReference type="ARBA" id="ARBA00023049"/>
    </source>
</evidence>
<dbReference type="GO" id="GO:0004180">
    <property type="term" value="F:carboxypeptidase activity"/>
    <property type="evidence" value="ECO:0007669"/>
    <property type="project" value="UniProtKB-KW"/>
</dbReference>
<keyword evidence="8" id="KW-0645">Protease</keyword>
<organism evidence="22">
    <name type="scientific">gut metagenome</name>
    <dbReference type="NCBI Taxonomy" id="749906"/>
    <lineage>
        <taxon>unclassified sequences</taxon>
        <taxon>metagenomes</taxon>
        <taxon>organismal metagenomes</taxon>
    </lineage>
</organism>
<dbReference type="InterPro" id="IPR007484">
    <property type="entry name" value="Peptidase_M28"/>
</dbReference>
<keyword evidence="9" id="KW-0479">Metal-binding</keyword>
<dbReference type="GO" id="GO:0005783">
    <property type="term" value="C:endoplasmic reticulum"/>
    <property type="evidence" value="ECO:0007669"/>
    <property type="project" value="UniProtKB-SubCell"/>
</dbReference>
<evidence type="ECO:0000256" key="13">
    <source>
        <dbReference type="ARBA" id="ARBA00022833"/>
    </source>
</evidence>
<evidence type="ECO:0000256" key="3">
    <source>
        <dbReference type="ARBA" id="ARBA00004555"/>
    </source>
</evidence>
<dbReference type="AlphaFoldDB" id="J9GRF5"/>
<evidence type="ECO:0000256" key="16">
    <source>
        <dbReference type="ARBA" id="ARBA00023145"/>
    </source>
</evidence>
<keyword evidence="14" id="KW-0333">Golgi apparatus</keyword>
<keyword evidence="10" id="KW-0732">Signal</keyword>
<evidence type="ECO:0000256" key="4">
    <source>
        <dbReference type="ARBA" id="ARBA00004613"/>
    </source>
</evidence>
<dbReference type="PANTHER" id="PTHR12053">
    <property type="entry name" value="PROTEASE FAMILY M28 PLASMA GLUTAMATE CARBOXYPEPTIDASE-RELATED"/>
    <property type="match status" value="1"/>
</dbReference>
<evidence type="ECO:0000256" key="18">
    <source>
        <dbReference type="ARBA" id="ARBA00023228"/>
    </source>
</evidence>
<keyword evidence="18" id="KW-0458">Lysosome</keyword>
<feature type="domain" description="Peptidase M28" evidence="21">
    <location>
        <begin position="292"/>
        <end position="490"/>
    </location>
</feature>
<keyword evidence="6" id="KW-0964">Secreted</keyword>
<comment type="subcellular location">
    <subcellularLocation>
        <location evidence="1">Endoplasmic reticulum</location>
    </subcellularLocation>
    <subcellularLocation>
        <location evidence="3">Golgi apparatus</location>
    </subcellularLocation>
    <subcellularLocation>
        <location evidence="2">Lysosome</location>
    </subcellularLocation>
    <subcellularLocation>
        <location evidence="4">Secreted</location>
    </subcellularLocation>
</comment>
<evidence type="ECO:0000256" key="5">
    <source>
        <dbReference type="ARBA" id="ARBA00014116"/>
    </source>
</evidence>
<evidence type="ECO:0000256" key="17">
    <source>
        <dbReference type="ARBA" id="ARBA00023180"/>
    </source>
</evidence>
<dbReference type="PANTHER" id="PTHR12053:SF3">
    <property type="entry name" value="CARBOXYPEPTIDASE Q"/>
    <property type="match status" value="1"/>
</dbReference>
<dbReference type="SUPFAM" id="SSF53187">
    <property type="entry name" value="Zn-dependent exopeptidases"/>
    <property type="match status" value="1"/>
</dbReference>
<evidence type="ECO:0000259" key="21">
    <source>
        <dbReference type="Pfam" id="PF04389"/>
    </source>
</evidence>
<keyword evidence="12" id="KW-0256">Endoplasmic reticulum</keyword>
<keyword evidence="13" id="KW-0862">Zinc</keyword>
<evidence type="ECO:0000256" key="11">
    <source>
        <dbReference type="ARBA" id="ARBA00022801"/>
    </source>
</evidence>
<comment type="subunit">
    <text evidence="19">Homodimer. The monomeric form is inactive while the homodimer is active.</text>
</comment>
<dbReference type="Gene3D" id="3.50.30.30">
    <property type="match status" value="1"/>
</dbReference>
<dbReference type="GO" id="GO:0005764">
    <property type="term" value="C:lysosome"/>
    <property type="evidence" value="ECO:0007669"/>
    <property type="project" value="UniProtKB-SubCell"/>
</dbReference>
<dbReference type="GO" id="GO:0070573">
    <property type="term" value="F:metallodipeptidase activity"/>
    <property type="evidence" value="ECO:0007669"/>
    <property type="project" value="InterPro"/>
</dbReference>
<evidence type="ECO:0000256" key="9">
    <source>
        <dbReference type="ARBA" id="ARBA00022723"/>
    </source>
</evidence>
<keyword evidence="15" id="KW-0482">Metalloprotease</keyword>
<evidence type="ECO:0000256" key="1">
    <source>
        <dbReference type="ARBA" id="ARBA00004240"/>
    </source>
</evidence>
<dbReference type="EMBL" id="AMCI01000007">
    <property type="protein sequence ID" value="EJX11017.1"/>
    <property type="molecule type" value="Genomic_DNA"/>
</dbReference>
<dbReference type="GO" id="GO:0006508">
    <property type="term" value="P:proteolysis"/>
    <property type="evidence" value="ECO:0007669"/>
    <property type="project" value="UniProtKB-KW"/>
</dbReference>
<protein>
    <recommendedName>
        <fullName evidence="5">Carboxypeptidase Q</fullName>
    </recommendedName>
    <alternativeName>
        <fullName evidence="20">Plasma glutamate carboxypeptidase</fullName>
    </alternativeName>
</protein>
<dbReference type="InterPro" id="IPR039866">
    <property type="entry name" value="CPQ"/>
</dbReference>
<keyword evidence="7" id="KW-0121">Carboxypeptidase</keyword>
<evidence type="ECO:0000256" key="12">
    <source>
        <dbReference type="ARBA" id="ARBA00022824"/>
    </source>
</evidence>
<dbReference type="GO" id="GO:0046872">
    <property type="term" value="F:metal ion binding"/>
    <property type="evidence" value="ECO:0007669"/>
    <property type="project" value="UniProtKB-KW"/>
</dbReference>
<sequence length="513" mass="57075">MMKNKWCLAAFLAASLCAGTTFAQPAAVKKIIEIGRTDNRLMHQLDVLTNRFGGRVVGSDAYDNAAEWMLREFKSWGIEAHLEEAGEVPVGFNRGPWFGRLIGGDEPMDLHFVTPSYTSGTKGVQRGHVLLEPRTQEEFNRIKHQLKGAWVLVGGMSRGFPMDRSPKADSLRAAVQAENLEIQKHNKEQWAKGNEAAVKKLRELPGLFYREMIEAGALGFIQSASVPLRALYDRALLADPATNFDNLPEVCDIKLDEHQYAKIKQLVKERRDIWLEFDIRNHFKLGPVKYHNVVASIKGSKYPDEYVIISGHLDAFDVATGGIDCGTGIGPMMEAARMMALAGAKPKRTILFVAFAGEEFGLWGAEAFCKKHAGKLGKIANLFNRDGGPTPPVGISVPQAMYDDFVKVCEPVKDIRPDYPFEVKVRPPFKRPTETGGTDASVFAVQGVPTFGFNTEDIKGYNFSYDEIWHTERDLYTKNIPEYQEHAATVTAVVALGIANLDKQLSREGMHKE</sequence>
<evidence type="ECO:0000256" key="20">
    <source>
        <dbReference type="ARBA" id="ARBA00033328"/>
    </source>
</evidence>
<comment type="caution">
    <text evidence="22">The sequence shown here is derived from an EMBL/GenBank/DDBJ whole genome shotgun (WGS) entry which is preliminary data.</text>
</comment>
<gene>
    <name evidence="22" type="ORF">EVA_00291</name>
</gene>
<dbReference type="GO" id="GO:0005794">
    <property type="term" value="C:Golgi apparatus"/>
    <property type="evidence" value="ECO:0007669"/>
    <property type="project" value="UniProtKB-SubCell"/>
</dbReference>
<keyword evidence="16" id="KW-0865">Zymogen</keyword>
<evidence type="ECO:0000313" key="22">
    <source>
        <dbReference type="EMBL" id="EJX11017.1"/>
    </source>
</evidence>
<evidence type="ECO:0000256" key="8">
    <source>
        <dbReference type="ARBA" id="ARBA00022670"/>
    </source>
</evidence>
<evidence type="ECO:0000256" key="7">
    <source>
        <dbReference type="ARBA" id="ARBA00022645"/>
    </source>
</evidence>
<dbReference type="Pfam" id="PF04389">
    <property type="entry name" value="Peptidase_M28"/>
    <property type="match status" value="1"/>
</dbReference>
<dbReference type="Gene3D" id="3.40.630.10">
    <property type="entry name" value="Zn peptidases"/>
    <property type="match status" value="1"/>
</dbReference>
<accession>J9GRF5</accession>
<proteinExistence type="predicted"/>
<evidence type="ECO:0000256" key="10">
    <source>
        <dbReference type="ARBA" id="ARBA00022729"/>
    </source>
</evidence>
<keyword evidence="11" id="KW-0378">Hydrolase</keyword>
<evidence type="ECO:0000256" key="6">
    <source>
        <dbReference type="ARBA" id="ARBA00022525"/>
    </source>
</evidence>
<reference evidence="22" key="1">
    <citation type="journal article" date="2012" name="PLoS ONE">
        <title>Gene sets for utilization of primary and secondary nutrition supplies in the distal gut of endangered iberian lynx.</title>
        <authorList>
            <person name="Alcaide M."/>
            <person name="Messina E."/>
            <person name="Richter M."/>
            <person name="Bargiela R."/>
            <person name="Peplies J."/>
            <person name="Huws S.A."/>
            <person name="Newbold C.J."/>
            <person name="Golyshin P.N."/>
            <person name="Simon M.A."/>
            <person name="Lopez G."/>
            <person name="Yakimov M.M."/>
            <person name="Ferrer M."/>
        </authorList>
    </citation>
    <scope>NUCLEOTIDE SEQUENCE</scope>
</reference>
<evidence type="ECO:0000256" key="2">
    <source>
        <dbReference type="ARBA" id="ARBA00004371"/>
    </source>
</evidence>
<evidence type="ECO:0000256" key="19">
    <source>
        <dbReference type="ARBA" id="ARBA00025833"/>
    </source>
</evidence>
<dbReference type="GO" id="GO:0005576">
    <property type="term" value="C:extracellular region"/>
    <property type="evidence" value="ECO:0007669"/>
    <property type="project" value="UniProtKB-SubCell"/>
</dbReference>